<protein>
    <submittedName>
        <fullName evidence="2">Uncharacterized protein</fullName>
    </submittedName>
</protein>
<gene>
    <name evidence="2" type="ORF">WH47_09474</name>
</gene>
<organism evidence="2 3">
    <name type="scientific">Habropoda laboriosa</name>
    <dbReference type="NCBI Taxonomy" id="597456"/>
    <lineage>
        <taxon>Eukaryota</taxon>
        <taxon>Metazoa</taxon>
        <taxon>Ecdysozoa</taxon>
        <taxon>Arthropoda</taxon>
        <taxon>Hexapoda</taxon>
        <taxon>Insecta</taxon>
        <taxon>Pterygota</taxon>
        <taxon>Neoptera</taxon>
        <taxon>Endopterygota</taxon>
        <taxon>Hymenoptera</taxon>
        <taxon>Apocrita</taxon>
        <taxon>Aculeata</taxon>
        <taxon>Apoidea</taxon>
        <taxon>Anthophila</taxon>
        <taxon>Apidae</taxon>
        <taxon>Habropoda</taxon>
    </lineage>
</organism>
<dbReference type="Proteomes" id="UP000053825">
    <property type="component" value="Unassembled WGS sequence"/>
</dbReference>
<evidence type="ECO:0000256" key="1">
    <source>
        <dbReference type="SAM" id="MobiDB-lite"/>
    </source>
</evidence>
<dbReference type="AlphaFoldDB" id="A0A0L7QJ11"/>
<sequence>MSAAVTLTVVPGDAESYAGILATAREKIRIEDLGIPEVRPRRAKTGGLKLELSGPGREEKEEVLANRCRELLQDRAQVAHPTKTGEVRVSGLDDSAKPKDGRSARSGRTGVIRSSPNGLGTLWVNCPRRRPSEATANLFHWLWYGNRRSRSTRVPSTPQRNAVEPHIP</sequence>
<accession>A0A0L7QJ11</accession>
<dbReference type="EMBL" id="KQ415601">
    <property type="protein sequence ID" value="KOC58559.1"/>
    <property type="molecule type" value="Genomic_DNA"/>
</dbReference>
<dbReference type="STRING" id="597456.A0A0L7QJ11"/>
<name>A0A0L7QJ11_9HYME</name>
<proteinExistence type="predicted"/>
<keyword evidence="3" id="KW-1185">Reference proteome</keyword>
<evidence type="ECO:0000313" key="3">
    <source>
        <dbReference type="Proteomes" id="UP000053825"/>
    </source>
</evidence>
<feature type="compositionally biased region" description="Basic and acidic residues" evidence="1">
    <location>
        <begin position="94"/>
        <end position="103"/>
    </location>
</feature>
<reference evidence="2 3" key="1">
    <citation type="submission" date="2015-07" db="EMBL/GenBank/DDBJ databases">
        <title>The genome of Habropoda laboriosa.</title>
        <authorList>
            <person name="Pan H."/>
            <person name="Kapheim K."/>
        </authorList>
    </citation>
    <scope>NUCLEOTIDE SEQUENCE [LARGE SCALE GENOMIC DNA]</scope>
    <source>
        <strain evidence="2">0110345459</strain>
    </source>
</reference>
<feature type="region of interest" description="Disordered" evidence="1">
    <location>
        <begin position="79"/>
        <end position="113"/>
    </location>
</feature>
<evidence type="ECO:0000313" key="2">
    <source>
        <dbReference type="EMBL" id="KOC58559.1"/>
    </source>
</evidence>